<dbReference type="EMBL" id="LC738880">
    <property type="protein sequence ID" value="BDT63054.1"/>
    <property type="molecule type" value="Genomic_DNA"/>
</dbReference>
<accession>A0A9C7CFW6</accession>
<evidence type="ECO:0000313" key="2">
    <source>
        <dbReference type="EMBL" id="BDT63054.1"/>
    </source>
</evidence>
<organism evidence="2">
    <name type="scientific">Trachysalambria curvirostris nimavirus</name>
    <dbReference type="NCBI Taxonomy" id="2984282"/>
    <lineage>
        <taxon>Viruses</taxon>
        <taxon>Viruses incertae sedis</taxon>
        <taxon>Naldaviricetes</taxon>
        <taxon>Nimaviridae</taxon>
    </lineage>
</organism>
<reference evidence="2" key="1">
    <citation type="submission" date="2022-10" db="EMBL/GenBank/DDBJ databases">
        <title>Genome sequences of endogenous nimaviruses in decapod crustaceans.</title>
        <authorList>
            <person name="Kawato S."/>
            <person name="Nozaki R."/>
            <person name="Kondo H."/>
            <person name="Hirono I."/>
        </authorList>
    </citation>
    <scope>NUCLEOTIDE SEQUENCE</scope>
    <source>
        <strain evidence="2">Ube2021</strain>
    </source>
</reference>
<proteinExistence type="predicted"/>
<feature type="compositionally biased region" description="Basic and acidic residues" evidence="1">
    <location>
        <begin position="1053"/>
        <end position="1066"/>
    </location>
</feature>
<feature type="region of interest" description="Disordered" evidence="1">
    <location>
        <begin position="1051"/>
        <end position="1071"/>
    </location>
</feature>
<name>A0A9C7CFW6_9VIRU</name>
<feature type="region of interest" description="Disordered" evidence="1">
    <location>
        <begin position="1"/>
        <end position="21"/>
    </location>
</feature>
<sequence>MAEEVKVERPSGRGRTSLLDSSSGVNCANIAQLDPLGVIDCLSSHAASMTEGRLQESEIKRARLRVKIRPSVLVIETEKEYTLEEISTDSLGRLINKRVKAFDNADLSASQKKTKMTKAADEGRRRTATDATTFLEMVAEQLPVVINISRWNVHDEQEIRFDLSGNEGVEELVNVFHLDPEEWEIERVTPMILHDAKGVFYARYNTADIVVTHSPTTKELIARPVIFRLKGVKVWIITPLQLAIPSAPYESDRRNYIRKVLNQHASLIRIEDLRALTSQSKPVSSLVIPGISNFTAAELETLSKGNEHTHYFTAECYLSKDTVDLKSFLREQHDRYGEEAELLNPTTALEPDSNAGVISNATGLDLDRIAKDVYSVFKKEWDKAHKEKTPHENSNKATLDITLRRQISCFLRSGFNSIVDCISDETCGLKMHLFPDHAHGCTSDKRTLVATSDNTVEEIHSSGRFLNITGHVAGFVPDVDIESLRAVLRYATYPGVVASLLFYNNVYDNSYFSSLTGRDDGPRPPSLADVIVEVMTQITDSTVDSDKWAGAVGQIATALSLLYRIGDDPDCESILFPDILLMEERRSCGRKYYWNDPIRCVVGLYKAVLDNFLKHFRHGKSVFRAEEPWALMHNSVVDGILVPFFDAIIKTGTWAIREVRDHMRWVLEEVILRYTATAENRVILDLKKKTLDSMTRLCITWAVAQSASENKGVCEAFSGRAPFVIEPNICLRDFTLSEVPSYLLTGDNAIERLRAVMQEAPGPSSTRSVDSAAVRAVTMFLPSGNFFKSGKDLSVLLVEPIERSTNNATASDGIDEVTNSDRRPNRGSRCVIDYIAPRILSEHQLSEKREDDGFRHLREEGYLEAKCTIIGREQMREISKESQCEVDGVVTGLTVDGKVEHVNIYLPGMLSGPNSLSADGTKRGNYIIKDSGSEVIFFEPLLSYSALNAAAQDKRVHFDSAKLLHECLSPLRTGRIVIHPSEPTRDIEAAVSVAGPGFHWLWSLLQGRFGITTDAKSVISDWRNPSMAPRSHRDHATVRPVLAALLRQMSRATKTDQDTSERDKKHLSIITAAAAPAETRTTLSARQREPATNTPSITEIARFLRQDLRNVLSTLLMRMAMVVSDAEVKIIKSVCASISEIVLDSFYIAMDPERGVATVLARVSEEQSTSYLSTESLGLDIANRRRGVDTRYSESIEEADVDEGGARMLPVDRLLRRLNDIKTDVQDTTSDRRGHVEEVKKITDSSAFTARLIKLIRDGDKNKRRDGMISEAMKKNQRIPHSMISGMPKPVRPILFEQNRVSSSEKPERDNFSSAQCLYVPINQTNILTHSQWLECMSLIEKATRDSAVTTCQFEKRAGDRTAELRRLLDEWKGTAEKVISGGERSTVSALILDWVNAEATRISRLRERDERAGVAVASHPHVINITKYGLIAVATSLVDVDFYIKLPNSWPTSDWREIVYSAVSLASIPLRTNIARGIMAASQTAMLFEASSSLLAAERILHNI</sequence>
<feature type="compositionally biased region" description="Basic and acidic residues" evidence="1">
    <location>
        <begin position="1"/>
        <end position="11"/>
    </location>
</feature>
<evidence type="ECO:0000256" key="1">
    <source>
        <dbReference type="SAM" id="MobiDB-lite"/>
    </source>
</evidence>
<protein>
    <submittedName>
        <fullName evidence="2">Wsv289-like protein</fullName>
    </submittedName>
</protein>